<comment type="caution">
    <text evidence="1">The sequence shown here is derived from an EMBL/GenBank/DDBJ whole genome shotgun (WGS) entry which is preliminary data.</text>
</comment>
<reference evidence="1 2" key="2">
    <citation type="submission" date="2017-10" db="EMBL/GenBank/DDBJ databases">
        <title>Extensive intraspecific genome diversity in a model arbuscular mycorrhizal fungus.</title>
        <authorList>
            <person name="Chen E.C.H."/>
            <person name="Morin E."/>
            <person name="Baudet D."/>
            <person name="Noel J."/>
            <person name="Ndikumana S."/>
            <person name="Charron P."/>
            <person name="St-Onge C."/>
            <person name="Giorgi J."/>
            <person name="Grigoriev I.V."/>
            <person name="Roux C."/>
            <person name="Martin F.M."/>
            <person name="Corradi N."/>
        </authorList>
    </citation>
    <scope>NUCLEOTIDE SEQUENCE [LARGE SCALE GENOMIC DNA]</scope>
    <source>
        <strain evidence="1 2">C2</strain>
    </source>
</reference>
<sequence length="75" mass="8436">MILTNLGLSYKIHSEAIFTSRLLNFNNLPKPKISDGYYKQTDIIISSEFSASLQIDVTQLNINKCANLKNASQDE</sequence>
<accession>A0A2N1NRN5</accession>
<dbReference type="EMBL" id="LLXL01000181">
    <property type="protein sequence ID" value="PKK76504.1"/>
    <property type="molecule type" value="Genomic_DNA"/>
</dbReference>
<dbReference type="AlphaFoldDB" id="A0A2N1NRN5"/>
<reference evidence="1 2" key="1">
    <citation type="submission" date="2016-04" db="EMBL/GenBank/DDBJ databases">
        <title>Genome analyses suggest a sexual origin of heterokaryosis in a supposedly ancient asexual fungus.</title>
        <authorList>
            <person name="Ropars J."/>
            <person name="Sedzielewska K."/>
            <person name="Noel J."/>
            <person name="Charron P."/>
            <person name="Farinelli L."/>
            <person name="Marton T."/>
            <person name="Kruger M."/>
            <person name="Pelin A."/>
            <person name="Brachmann A."/>
            <person name="Corradi N."/>
        </authorList>
    </citation>
    <scope>NUCLEOTIDE SEQUENCE [LARGE SCALE GENOMIC DNA]</scope>
    <source>
        <strain evidence="1 2">C2</strain>
    </source>
</reference>
<evidence type="ECO:0000313" key="1">
    <source>
        <dbReference type="EMBL" id="PKK76504.1"/>
    </source>
</evidence>
<protein>
    <submittedName>
        <fullName evidence="1">Uncharacterized protein</fullName>
    </submittedName>
</protein>
<name>A0A2N1NRN5_9GLOM</name>
<proteinExistence type="predicted"/>
<dbReference type="Proteomes" id="UP000233469">
    <property type="component" value="Unassembled WGS sequence"/>
</dbReference>
<organism evidence="1 2">
    <name type="scientific">Rhizophagus irregularis</name>
    <dbReference type="NCBI Taxonomy" id="588596"/>
    <lineage>
        <taxon>Eukaryota</taxon>
        <taxon>Fungi</taxon>
        <taxon>Fungi incertae sedis</taxon>
        <taxon>Mucoromycota</taxon>
        <taxon>Glomeromycotina</taxon>
        <taxon>Glomeromycetes</taxon>
        <taxon>Glomerales</taxon>
        <taxon>Glomeraceae</taxon>
        <taxon>Rhizophagus</taxon>
    </lineage>
</organism>
<evidence type="ECO:0000313" key="2">
    <source>
        <dbReference type="Proteomes" id="UP000233469"/>
    </source>
</evidence>
<gene>
    <name evidence="1" type="ORF">RhiirC2_772446</name>
</gene>